<gene>
    <name evidence="1" type="ORF">BDV33DRAFT_176643</name>
</gene>
<protein>
    <submittedName>
        <fullName evidence="1">Uncharacterized protein</fullName>
    </submittedName>
</protein>
<name>A0A5N6EKM0_9EURO</name>
<sequence length="53" mass="5876">MLGLILPKLGCQAPKPCSTQVDQYTQSGWTLKCDLLYLGTTRSYPRSIEQGSK</sequence>
<reference evidence="1 2" key="1">
    <citation type="submission" date="2019-04" db="EMBL/GenBank/DDBJ databases">
        <title>Fungal friends and foes A comparative genomics study of 23 Aspergillus species from section Flavi.</title>
        <authorList>
            <consortium name="DOE Joint Genome Institute"/>
            <person name="Kjaerbolling I."/>
            <person name="Vesth T.C."/>
            <person name="Frisvad J.C."/>
            <person name="Nybo J.L."/>
            <person name="Theobald S."/>
            <person name="Kildgaard S."/>
            <person name="Petersen T.I."/>
            <person name="Kuo A."/>
            <person name="Sato A."/>
            <person name="Lyhne E.K."/>
            <person name="Kogle M.E."/>
            <person name="Wiebenga A."/>
            <person name="Kun R.S."/>
            <person name="Lubbers R.J."/>
            <person name="Makela M.R."/>
            <person name="Barry K."/>
            <person name="Chovatia M."/>
            <person name="Clum A."/>
            <person name="Daum C."/>
            <person name="Haridas S."/>
            <person name="He G."/>
            <person name="LaButti K."/>
            <person name="Lipzen A."/>
            <person name="Mondo S."/>
            <person name="Pangilinan J."/>
            <person name="Riley R."/>
            <person name="Salamov A."/>
            <person name="Simmons B.A."/>
            <person name="Magnuson J.K."/>
            <person name="Henrissat B."/>
            <person name="Mortensen U.H."/>
            <person name="Larsen T.O."/>
            <person name="De vries R.P."/>
            <person name="Grigoriev I.V."/>
            <person name="Machida M."/>
            <person name="Baker S.E."/>
            <person name="Andersen M.R."/>
        </authorList>
    </citation>
    <scope>NUCLEOTIDE SEQUENCE [LARGE SCALE GENOMIC DNA]</scope>
    <source>
        <strain evidence="1 2">CBS 126849</strain>
    </source>
</reference>
<organism evidence="1 2">
    <name type="scientific">Aspergillus novoparasiticus</name>
    <dbReference type="NCBI Taxonomy" id="986946"/>
    <lineage>
        <taxon>Eukaryota</taxon>
        <taxon>Fungi</taxon>
        <taxon>Dikarya</taxon>
        <taxon>Ascomycota</taxon>
        <taxon>Pezizomycotina</taxon>
        <taxon>Eurotiomycetes</taxon>
        <taxon>Eurotiomycetidae</taxon>
        <taxon>Eurotiales</taxon>
        <taxon>Aspergillaceae</taxon>
        <taxon>Aspergillus</taxon>
        <taxon>Aspergillus subgen. Circumdati</taxon>
    </lineage>
</organism>
<dbReference type="Proteomes" id="UP000326799">
    <property type="component" value="Unassembled WGS sequence"/>
</dbReference>
<dbReference type="AlphaFoldDB" id="A0A5N6EKM0"/>
<proteinExistence type="predicted"/>
<keyword evidence="2" id="KW-1185">Reference proteome</keyword>
<dbReference type="EMBL" id="ML733458">
    <property type="protein sequence ID" value="KAB8217789.1"/>
    <property type="molecule type" value="Genomic_DNA"/>
</dbReference>
<accession>A0A5N6EKM0</accession>
<evidence type="ECO:0000313" key="1">
    <source>
        <dbReference type="EMBL" id="KAB8217789.1"/>
    </source>
</evidence>
<evidence type="ECO:0000313" key="2">
    <source>
        <dbReference type="Proteomes" id="UP000326799"/>
    </source>
</evidence>